<evidence type="ECO:0000256" key="3">
    <source>
        <dbReference type="ARBA" id="ARBA00022729"/>
    </source>
</evidence>
<evidence type="ECO:0000313" key="7">
    <source>
        <dbReference type="Proteomes" id="UP000694890"/>
    </source>
</evidence>
<dbReference type="PRINTS" id="PR00007">
    <property type="entry name" value="COMPLEMNTC1Q"/>
</dbReference>
<dbReference type="GO" id="GO:0005576">
    <property type="term" value="C:extracellular region"/>
    <property type="evidence" value="ECO:0007669"/>
    <property type="project" value="UniProtKB-SubCell"/>
</dbReference>
<dbReference type="PANTHER" id="PTHR22923">
    <property type="entry name" value="CEREBELLIN-RELATED"/>
    <property type="match status" value="1"/>
</dbReference>
<dbReference type="InterPro" id="IPR008983">
    <property type="entry name" value="Tumour_necrosis_fac-like_dom"/>
</dbReference>
<keyword evidence="3 5" id="KW-0732">Signal</keyword>
<feature type="chain" id="PRO_5042613337" evidence="5">
    <location>
        <begin position="16"/>
        <end position="219"/>
    </location>
</feature>
<feature type="coiled-coil region" evidence="4">
    <location>
        <begin position="44"/>
        <end position="82"/>
    </location>
</feature>
<dbReference type="Pfam" id="PF00386">
    <property type="entry name" value="C1q"/>
    <property type="match status" value="1"/>
</dbReference>
<evidence type="ECO:0000256" key="4">
    <source>
        <dbReference type="SAM" id="Coils"/>
    </source>
</evidence>
<dbReference type="InterPro" id="IPR050822">
    <property type="entry name" value="Cerebellin_Synaptic_Org"/>
</dbReference>
<dbReference type="SMART" id="SM00110">
    <property type="entry name" value="C1Q"/>
    <property type="match status" value="1"/>
</dbReference>
<sequence>MKITVLLLLQLVCSAQSTAEADKEILAKQIALQQPCPQDVHAVLRELTASVAQQKVEMTFLQKENQEQTAKLKTEINNLKQQLEVRQVAFSVSLLTEGSATLGPFGTFTTLIFKHVITNIGNAYNPNTGMFTAPVRGAYHFEFYIGTSGASTAAVLVKNTNHIFATYEHQSSGFGSTAQGASLLLEAGDVVFVRLWVHNTIFDNQNRHTTFSGHLLFTM</sequence>
<name>A0AAJ7PFU6_LATCA</name>
<evidence type="ECO:0000259" key="6">
    <source>
        <dbReference type="PROSITE" id="PS50871"/>
    </source>
</evidence>
<dbReference type="InterPro" id="IPR001073">
    <property type="entry name" value="C1q_dom"/>
</dbReference>
<gene>
    <name evidence="8" type="primary">LOC108877202</name>
</gene>
<dbReference type="RefSeq" id="XP_018522688.1">
    <property type="nucleotide sequence ID" value="XM_018667172.2"/>
</dbReference>
<dbReference type="GeneID" id="108877202"/>
<reference evidence="8" key="1">
    <citation type="submission" date="2025-08" db="UniProtKB">
        <authorList>
            <consortium name="RefSeq"/>
        </authorList>
    </citation>
    <scope>IDENTIFICATION</scope>
    <source>
        <tissue evidence="8">Brain</tissue>
    </source>
</reference>
<evidence type="ECO:0000256" key="1">
    <source>
        <dbReference type="ARBA" id="ARBA00004613"/>
    </source>
</evidence>
<comment type="subcellular location">
    <subcellularLocation>
        <location evidence="1">Secreted</location>
    </subcellularLocation>
</comment>
<protein>
    <submittedName>
        <fullName evidence="8">Complement C1q-like protein 2</fullName>
    </submittedName>
</protein>
<dbReference type="SUPFAM" id="SSF49842">
    <property type="entry name" value="TNF-like"/>
    <property type="match status" value="1"/>
</dbReference>
<feature type="domain" description="C1q" evidence="6">
    <location>
        <begin position="83"/>
        <end position="219"/>
    </location>
</feature>
<dbReference type="PROSITE" id="PS50871">
    <property type="entry name" value="C1Q"/>
    <property type="match status" value="1"/>
</dbReference>
<dbReference type="Proteomes" id="UP000694890">
    <property type="component" value="Unplaced"/>
</dbReference>
<accession>A0AAJ7PFU6</accession>
<keyword evidence="2" id="KW-0964">Secreted</keyword>
<feature type="signal peptide" evidence="5">
    <location>
        <begin position="1"/>
        <end position="15"/>
    </location>
</feature>
<keyword evidence="4" id="KW-0175">Coiled coil</keyword>
<evidence type="ECO:0000256" key="2">
    <source>
        <dbReference type="ARBA" id="ARBA00022525"/>
    </source>
</evidence>
<dbReference type="AlphaFoldDB" id="A0AAJ7PFU6"/>
<organism evidence="7 8">
    <name type="scientific">Lates calcarifer</name>
    <name type="common">Barramundi</name>
    <name type="synonym">Holocentrus calcarifer</name>
    <dbReference type="NCBI Taxonomy" id="8187"/>
    <lineage>
        <taxon>Eukaryota</taxon>
        <taxon>Metazoa</taxon>
        <taxon>Chordata</taxon>
        <taxon>Craniata</taxon>
        <taxon>Vertebrata</taxon>
        <taxon>Euteleostomi</taxon>
        <taxon>Actinopterygii</taxon>
        <taxon>Neopterygii</taxon>
        <taxon>Teleostei</taxon>
        <taxon>Neoteleostei</taxon>
        <taxon>Acanthomorphata</taxon>
        <taxon>Carangaria</taxon>
        <taxon>Carangaria incertae sedis</taxon>
        <taxon>Centropomidae</taxon>
        <taxon>Lates</taxon>
    </lineage>
</organism>
<dbReference type="Gene3D" id="2.60.120.40">
    <property type="match status" value="1"/>
</dbReference>
<proteinExistence type="predicted"/>
<dbReference type="PANTHER" id="PTHR22923:SF102">
    <property type="entry name" value="CEREBELLIN 13-RELATED"/>
    <property type="match status" value="1"/>
</dbReference>
<dbReference type="KEGG" id="lcf:108877202"/>
<evidence type="ECO:0000313" key="8">
    <source>
        <dbReference type="RefSeq" id="XP_018522688.1"/>
    </source>
</evidence>
<evidence type="ECO:0000256" key="5">
    <source>
        <dbReference type="SAM" id="SignalP"/>
    </source>
</evidence>